<evidence type="ECO:0000313" key="3">
    <source>
        <dbReference type="Proteomes" id="UP000241440"/>
    </source>
</evidence>
<feature type="transmembrane region" description="Helical" evidence="1">
    <location>
        <begin position="30"/>
        <end position="51"/>
    </location>
</feature>
<proteinExistence type="predicted"/>
<reference evidence="2 3" key="1">
    <citation type="submission" date="2018-01" db="EMBL/GenBank/DDBJ databases">
        <title>Whole genome sequencing of Histamine producing bacteria.</title>
        <authorList>
            <person name="Butler K."/>
        </authorList>
    </citation>
    <scope>NUCLEOTIDE SEQUENCE [LARGE SCALE GENOMIC DNA]</scope>
    <source>
        <strain evidence="2 3">A2-1</strain>
    </source>
</reference>
<keyword evidence="1" id="KW-1133">Transmembrane helix</keyword>
<dbReference type="EMBL" id="PYOY01000002">
    <property type="protein sequence ID" value="PSX08868.1"/>
    <property type="molecule type" value="Genomic_DNA"/>
</dbReference>
<keyword evidence="1" id="KW-0812">Transmembrane</keyword>
<sequence length="101" mass="12301">MKYQREFYLILSAFYFFESKYLPLDAHQFFFMKFGSDFTLMFSIFITLTFVNRSNNINNKTFLVLNNNIANHFFHKQLTFTSLNYLFKFTIAHILIKVFYL</sequence>
<comment type="caution">
    <text evidence="2">The sequence shown here is derived from an EMBL/GenBank/DDBJ whole genome shotgun (WGS) entry which is preliminary data.</text>
</comment>
<evidence type="ECO:0000256" key="1">
    <source>
        <dbReference type="SAM" id="Phobius"/>
    </source>
</evidence>
<protein>
    <submittedName>
        <fullName evidence="2">Uncharacterized protein</fullName>
    </submittedName>
</protein>
<keyword evidence="1" id="KW-0472">Membrane</keyword>
<organism evidence="2 3">
    <name type="scientific">Photobacterium angustum</name>
    <dbReference type="NCBI Taxonomy" id="661"/>
    <lineage>
        <taxon>Bacteria</taxon>
        <taxon>Pseudomonadati</taxon>
        <taxon>Pseudomonadota</taxon>
        <taxon>Gammaproteobacteria</taxon>
        <taxon>Vibrionales</taxon>
        <taxon>Vibrionaceae</taxon>
        <taxon>Photobacterium</taxon>
    </lineage>
</organism>
<evidence type="ECO:0000313" key="2">
    <source>
        <dbReference type="EMBL" id="PSX08868.1"/>
    </source>
</evidence>
<name>A0A855SG75_PHOAN</name>
<accession>A0A855SG75</accession>
<feature type="transmembrane region" description="Helical" evidence="1">
    <location>
        <begin position="7"/>
        <end position="24"/>
    </location>
</feature>
<gene>
    <name evidence="2" type="ORF">C0W41_07240</name>
</gene>
<dbReference type="Proteomes" id="UP000241440">
    <property type="component" value="Unassembled WGS sequence"/>
</dbReference>
<dbReference type="AlphaFoldDB" id="A0A855SG75"/>